<feature type="chain" id="PRO_5022870217" evidence="1">
    <location>
        <begin position="19"/>
        <end position="115"/>
    </location>
</feature>
<name>A0A5C3ERI7_9BASI</name>
<dbReference type="AlphaFoldDB" id="A0A5C3ERI7"/>
<dbReference type="EMBL" id="OOIN01000043">
    <property type="protein sequence ID" value="SPO32426.1"/>
    <property type="molecule type" value="Genomic_DNA"/>
</dbReference>
<feature type="signal peptide" evidence="1">
    <location>
        <begin position="1"/>
        <end position="18"/>
    </location>
</feature>
<gene>
    <name evidence="2" type="ORF">UTRI_02983</name>
</gene>
<evidence type="ECO:0000313" key="2">
    <source>
        <dbReference type="EMBL" id="SPO32426.1"/>
    </source>
</evidence>
<evidence type="ECO:0000256" key="1">
    <source>
        <dbReference type="SAM" id="SignalP"/>
    </source>
</evidence>
<keyword evidence="1" id="KW-0732">Signal</keyword>
<dbReference type="Proteomes" id="UP000324022">
    <property type="component" value="Unassembled WGS sequence"/>
</dbReference>
<protein>
    <submittedName>
        <fullName evidence="2">Uncharacterized protein</fullName>
    </submittedName>
</protein>
<evidence type="ECO:0000313" key="3">
    <source>
        <dbReference type="Proteomes" id="UP000324022"/>
    </source>
</evidence>
<proteinExistence type="predicted"/>
<organism evidence="2 3">
    <name type="scientific">Ustilago trichophora</name>
    <dbReference type="NCBI Taxonomy" id="86804"/>
    <lineage>
        <taxon>Eukaryota</taxon>
        <taxon>Fungi</taxon>
        <taxon>Dikarya</taxon>
        <taxon>Basidiomycota</taxon>
        <taxon>Ustilaginomycotina</taxon>
        <taxon>Ustilaginomycetes</taxon>
        <taxon>Ustilaginales</taxon>
        <taxon>Ustilaginaceae</taxon>
        <taxon>Ustilago</taxon>
    </lineage>
</organism>
<sequence>MKFIAAFATLLMLAYVQACIGARMEDSGKLNPGYSALICHTGYSSVNVADAFITNFSVERFAFGGTYECHGADVMCFNMKGDNRVHFYHNGFLHVAFSTPDQKCTKDNNSITCHP</sequence>
<accession>A0A5C3ERI7</accession>
<keyword evidence="3" id="KW-1185">Reference proteome</keyword>
<reference evidence="2 3" key="1">
    <citation type="submission" date="2018-03" db="EMBL/GenBank/DDBJ databases">
        <authorList>
            <person name="Guldener U."/>
        </authorList>
    </citation>
    <scope>NUCLEOTIDE SEQUENCE [LARGE SCALE GENOMIC DNA]</scope>
    <source>
        <strain evidence="2 3">NBRC100155</strain>
    </source>
</reference>